<evidence type="ECO:0000313" key="3">
    <source>
        <dbReference type="Proteomes" id="UP001054889"/>
    </source>
</evidence>
<dbReference type="InterPro" id="IPR017451">
    <property type="entry name" value="F-box-assoc_interact_dom"/>
</dbReference>
<protein>
    <recommendedName>
        <fullName evidence="1">F-box domain-containing protein</fullName>
    </recommendedName>
</protein>
<dbReference type="PANTHER" id="PTHR31672:SF2">
    <property type="entry name" value="F-BOX DOMAIN-CONTAINING PROTEIN"/>
    <property type="match status" value="1"/>
</dbReference>
<gene>
    <name evidence="2" type="primary">ga07149</name>
    <name evidence="2" type="ORF">PR202_ga07149</name>
</gene>
<proteinExistence type="predicted"/>
<reference evidence="2" key="1">
    <citation type="journal article" date="2018" name="DNA Res.">
        <title>Multiple hybrid de novo genome assembly of finger millet, an orphan allotetraploid crop.</title>
        <authorList>
            <person name="Hatakeyama M."/>
            <person name="Aluri S."/>
            <person name="Balachadran M.T."/>
            <person name="Sivarajan S.R."/>
            <person name="Patrignani A."/>
            <person name="Gruter S."/>
            <person name="Poveda L."/>
            <person name="Shimizu-Inatsugi R."/>
            <person name="Baeten J."/>
            <person name="Francoijs K.J."/>
            <person name="Nataraja K.N."/>
            <person name="Reddy Y.A.N."/>
            <person name="Phadnis S."/>
            <person name="Ravikumar R.L."/>
            <person name="Schlapbach R."/>
            <person name="Sreeman S.M."/>
            <person name="Shimizu K.K."/>
        </authorList>
    </citation>
    <scope>NUCLEOTIDE SEQUENCE</scope>
</reference>
<dbReference type="SMART" id="SM00256">
    <property type="entry name" value="FBOX"/>
    <property type="match status" value="1"/>
</dbReference>
<dbReference type="InterPro" id="IPR013187">
    <property type="entry name" value="F-box-assoc_dom_typ3"/>
</dbReference>
<keyword evidence="3" id="KW-1185">Reference proteome</keyword>
<reference evidence="2" key="2">
    <citation type="submission" date="2021-12" db="EMBL/GenBank/DDBJ databases">
        <title>Resequencing data analysis of finger millet.</title>
        <authorList>
            <person name="Hatakeyama M."/>
            <person name="Aluri S."/>
            <person name="Balachadran M.T."/>
            <person name="Sivarajan S.R."/>
            <person name="Poveda L."/>
            <person name="Shimizu-Inatsugi R."/>
            <person name="Schlapbach R."/>
            <person name="Sreeman S.M."/>
            <person name="Shimizu K.K."/>
        </authorList>
    </citation>
    <scope>NUCLEOTIDE SEQUENCE</scope>
</reference>
<dbReference type="Pfam" id="PF12937">
    <property type="entry name" value="F-box-like"/>
    <property type="match status" value="1"/>
</dbReference>
<dbReference type="SUPFAM" id="SSF81383">
    <property type="entry name" value="F-box domain"/>
    <property type="match status" value="1"/>
</dbReference>
<evidence type="ECO:0000259" key="1">
    <source>
        <dbReference type="SMART" id="SM00256"/>
    </source>
</evidence>
<dbReference type="Pfam" id="PF08268">
    <property type="entry name" value="FBA_3"/>
    <property type="match status" value="1"/>
</dbReference>
<dbReference type="NCBIfam" id="TIGR01640">
    <property type="entry name" value="F_box_assoc_1"/>
    <property type="match status" value="1"/>
</dbReference>
<dbReference type="AlphaFoldDB" id="A0AAV5BX80"/>
<accession>A0AAV5BX80</accession>
<dbReference type="InterPro" id="IPR050796">
    <property type="entry name" value="SCF_F-box_component"/>
</dbReference>
<evidence type="ECO:0000313" key="2">
    <source>
        <dbReference type="EMBL" id="GJM90831.1"/>
    </source>
</evidence>
<organism evidence="2 3">
    <name type="scientific">Eleusine coracana subsp. coracana</name>
    <dbReference type="NCBI Taxonomy" id="191504"/>
    <lineage>
        <taxon>Eukaryota</taxon>
        <taxon>Viridiplantae</taxon>
        <taxon>Streptophyta</taxon>
        <taxon>Embryophyta</taxon>
        <taxon>Tracheophyta</taxon>
        <taxon>Spermatophyta</taxon>
        <taxon>Magnoliopsida</taxon>
        <taxon>Liliopsida</taxon>
        <taxon>Poales</taxon>
        <taxon>Poaceae</taxon>
        <taxon>PACMAD clade</taxon>
        <taxon>Chloridoideae</taxon>
        <taxon>Cynodonteae</taxon>
        <taxon>Eleusininae</taxon>
        <taxon>Eleusine</taxon>
    </lineage>
</organism>
<dbReference type="SUPFAM" id="SSF63829">
    <property type="entry name" value="Calcium-dependent phosphotriesterase"/>
    <property type="match status" value="1"/>
</dbReference>
<sequence length="376" mass="43054">MVAPAPVLPEELVVWEILVRLPAKDLLRCLAVCRSWRRLTSAADFLLAHHRRQPSLPLVSFIGRPTRRFGVVEAAVDAFDLRRSPVERRPVLRFTKHSDRYPYTVLASCDGLLLLAICGDRFHYICNPTTRQSITLSSLNFSNVLGMYPHRSSGKYRILYWKGRQFGGSTRCYVISVGSSTAPRDVGSYLASGLCFVRNCPSVLLHGCLHWLHREEGKLLVFDTVGESFRWMTAPIDDDNWEDSHLVQIDGTLGISQINTRRPAMKLWLLQNYEAEVWFVKYQTEFPVAEISSIANSSHFHGMVLSGNGDVLVYCDQNSNLFHCDSTGKLLQKSQWDDVFSWPTRQWFKETLVQYAFFQRKDGRLPVRKPCFFQGL</sequence>
<comment type="caution">
    <text evidence="2">The sequence shown here is derived from an EMBL/GenBank/DDBJ whole genome shotgun (WGS) entry which is preliminary data.</text>
</comment>
<dbReference type="PANTHER" id="PTHR31672">
    <property type="entry name" value="BNACNNG10540D PROTEIN"/>
    <property type="match status" value="1"/>
</dbReference>
<dbReference type="InterPro" id="IPR001810">
    <property type="entry name" value="F-box_dom"/>
</dbReference>
<name>A0AAV5BX80_ELECO</name>
<dbReference type="EMBL" id="BQKI01000003">
    <property type="protein sequence ID" value="GJM90831.1"/>
    <property type="molecule type" value="Genomic_DNA"/>
</dbReference>
<dbReference type="Gene3D" id="1.20.1280.50">
    <property type="match status" value="1"/>
</dbReference>
<dbReference type="Proteomes" id="UP001054889">
    <property type="component" value="Unassembled WGS sequence"/>
</dbReference>
<feature type="domain" description="F-box" evidence="1">
    <location>
        <begin position="8"/>
        <end position="49"/>
    </location>
</feature>
<dbReference type="InterPro" id="IPR036047">
    <property type="entry name" value="F-box-like_dom_sf"/>
</dbReference>